<organism evidence="1 2">
    <name type="scientific">Quercus suber</name>
    <name type="common">Cork oak</name>
    <dbReference type="NCBI Taxonomy" id="58331"/>
    <lineage>
        <taxon>Eukaryota</taxon>
        <taxon>Viridiplantae</taxon>
        <taxon>Streptophyta</taxon>
        <taxon>Embryophyta</taxon>
        <taxon>Tracheophyta</taxon>
        <taxon>Spermatophyta</taxon>
        <taxon>Magnoliopsida</taxon>
        <taxon>eudicotyledons</taxon>
        <taxon>Gunneridae</taxon>
        <taxon>Pentapetalae</taxon>
        <taxon>rosids</taxon>
        <taxon>fabids</taxon>
        <taxon>Fagales</taxon>
        <taxon>Fagaceae</taxon>
        <taxon>Quercus</taxon>
    </lineage>
</organism>
<dbReference type="InterPro" id="IPR032675">
    <property type="entry name" value="LRR_dom_sf"/>
</dbReference>
<dbReference type="PROSITE" id="PS51450">
    <property type="entry name" value="LRR"/>
    <property type="match status" value="1"/>
</dbReference>
<accession>A0AAW0JEV6</accession>
<sequence length="100" mass="11199">MDSLRSLEKLLLPGCLKLSALPENVWKMKCLKQLDLSGLFRLQRMGLNSIGFLSSLKYLTLSGNSLVTLPASISQLSKLEALDLSNCFKLQSLFLHLKFK</sequence>
<dbReference type="EMBL" id="PKMF04000580">
    <property type="protein sequence ID" value="KAK7825309.1"/>
    <property type="molecule type" value="Genomic_DNA"/>
</dbReference>
<dbReference type="Pfam" id="PF13855">
    <property type="entry name" value="LRR_8"/>
    <property type="match status" value="1"/>
</dbReference>
<dbReference type="AlphaFoldDB" id="A0AAW0JEV6"/>
<evidence type="ECO:0000313" key="2">
    <source>
        <dbReference type="Proteomes" id="UP000237347"/>
    </source>
</evidence>
<dbReference type="InterPro" id="IPR001611">
    <property type="entry name" value="Leu-rich_rpt"/>
</dbReference>
<proteinExistence type="predicted"/>
<evidence type="ECO:0000313" key="1">
    <source>
        <dbReference type="EMBL" id="KAK7825309.1"/>
    </source>
</evidence>
<dbReference type="Proteomes" id="UP000237347">
    <property type="component" value="Unassembled WGS sequence"/>
</dbReference>
<dbReference type="SUPFAM" id="SSF52058">
    <property type="entry name" value="L domain-like"/>
    <property type="match status" value="1"/>
</dbReference>
<gene>
    <name evidence="1" type="primary">RPP1_10</name>
    <name evidence="1" type="ORF">CFP56_033554</name>
</gene>
<reference evidence="1 2" key="1">
    <citation type="journal article" date="2018" name="Sci. Data">
        <title>The draft genome sequence of cork oak.</title>
        <authorList>
            <person name="Ramos A.M."/>
            <person name="Usie A."/>
            <person name="Barbosa P."/>
            <person name="Barros P.M."/>
            <person name="Capote T."/>
            <person name="Chaves I."/>
            <person name="Simoes F."/>
            <person name="Abreu I."/>
            <person name="Carrasquinho I."/>
            <person name="Faro C."/>
            <person name="Guimaraes J.B."/>
            <person name="Mendonca D."/>
            <person name="Nobrega F."/>
            <person name="Rodrigues L."/>
            <person name="Saibo N.J.M."/>
            <person name="Varela M.C."/>
            <person name="Egas C."/>
            <person name="Matos J."/>
            <person name="Miguel C.M."/>
            <person name="Oliveira M.M."/>
            <person name="Ricardo C.P."/>
            <person name="Goncalves S."/>
        </authorList>
    </citation>
    <scope>NUCLEOTIDE SEQUENCE [LARGE SCALE GENOMIC DNA]</scope>
    <source>
        <strain evidence="2">cv. HL8</strain>
    </source>
</reference>
<name>A0AAW0JEV6_QUESU</name>
<comment type="caution">
    <text evidence="1">The sequence shown here is derived from an EMBL/GenBank/DDBJ whole genome shotgun (WGS) entry which is preliminary data.</text>
</comment>
<keyword evidence="2" id="KW-1185">Reference proteome</keyword>
<dbReference type="PANTHER" id="PTHR47186:SF3">
    <property type="entry name" value="OS09G0267800 PROTEIN"/>
    <property type="match status" value="1"/>
</dbReference>
<dbReference type="PANTHER" id="PTHR47186">
    <property type="entry name" value="LEUCINE-RICH REPEAT-CONTAINING PROTEIN 57"/>
    <property type="match status" value="1"/>
</dbReference>
<dbReference type="Gene3D" id="3.80.10.10">
    <property type="entry name" value="Ribonuclease Inhibitor"/>
    <property type="match status" value="1"/>
</dbReference>
<protein>
    <submittedName>
        <fullName evidence="1">Disease resistance protein rpp1</fullName>
    </submittedName>
</protein>